<gene>
    <name evidence="11" type="ORF">H3V53_00870</name>
</gene>
<keyword evidence="8" id="KW-0472">Membrane</keyword>
<feature type="domain" description="Histidine kinase" evidence="9">
    <location>
        <begin position="140"/>
        <end position="358"/>
    </location>
</feature>
<dbReference type="Pfam" id="PF00512">
    <property type="entry name" value="HisKA"/>
    <property type="match status" value="1"/>
</dbReference>
<proteinExistence type="predicted"/>
<evidence type="ECO:0000313" key="11">
    <source>
        <dbReference type="EMBL" id="MEI5995815.1"/>
    </source>
</evidence>
<feature type="transmembrane region" description="Helical" evidence="8">
    <location>
        <begin position="48"/>
        <end position="71"/>
    </location>
</feature>
<feature type="transmembrane region" description="Helical" evidence="8">
    <location>
        <begin position="17"/>
        <end position="36"/>
    </location>
</feature>
<evidence type="ECO:0000256" key="2">
    <source>
        <dbReference type="ARBA" id="ARBA00004370"/>
    </source>
</evidence>
<keyword evidence="5" id="KW-0808">Transferase</keyword>
<dbReference type="Gene3D" id="3.30.565.10">
    <property type="entry name" value="Histidine kinase-like ATPase, C-terminal domain"/>
    <property type="match status" value="1"/>
</dbReference>
<reference evidence="11 12" key="1">
    <citation type="journal article" date="2022" name="Arch. Microbiol.">
        <title>Paraburkholderia bengalensis sp. nov. isolated from roots of Oryza sativa, IR64.</title>
        <authorList>
            <person name="Nag P."/>
            <person name="Mondal N."/>
            <person name="Sarkar J."/>
            <person name="Das S."/>
        </authorList>
    </citation>
    <scope>NUCLEOTIDE SEQUENCE [LARGE SCALE GENOMIC DNA]</scope>
    <source>
        <strain evidence="11 12">IR64_4_BI</strain>
    </source>
</reference>
<dbReference type="CDD" id="cd00075">
    <property type="entry name" value="HATPase"/>
    <property type="match status" value="1"/>
</dbReference>
<comment type="catalytic activity">
    <reaction evidence="1">
        <text>ATP + protein L-histidine = ADP + protein N-phospho-L-histidine.</text>
        <dbReference type="EC" id="2.7.13.3"/>
    </reaction>
</comment>
<comment type="subcellular location">
    <subcellularLocation>
        <location evidence="2">Membrane</location>
    </subcellularLocation>
</comment>
<dbReference type="RefSeq" id="WP_336596285.1">
    <property type="nucleotide sequence ID" value="NZ_JACFYJ010000001.1"/>
</dbReference>
<evidence type="ECO:0000256" key="4">
    <source>
        <dbReference type="ARBA" id="ARBA00022553"/>
    </source>
</evidence>
<dbReference type="PRINTS" id="PR00344">
    <property type="entry name" value="BCTRLSENSOR"/>
</dbReference>
<dbReference type="SMART" id="SM00387">
    <property type="entry name" value="HATPase_c"/>
    <property type="match status" value="1"/>
</dbReference>
<protein>
    <recommendedName>
        <fullName evidence="3">histidine kinase</fullName>
        <ecNumber evidence="3">2.7.13.3</ecNumber>
    </recommendedName>
</protein>
<organism evidence="11 12">
    <name type="scientific">Paraburkholderia bengalensis</name>
    <dbReference type="NCBI Taxonomy" id="2747562"/>
    <lineage>
        <taxon>Bacteria</taxon>
        <taxon>Pseudomonadati</taxon>
        <taxon>Pseudomonadota</taxon>
        <taxon>Betaproteobacteria</taxon>
        <taxon>Burkholderiales</taxon>
        <taxon>Burkholderiaceae</taxon>
        <taxon>Paraburkholderia</taxon>
    </lineage>
</organism>
<evidence type="ECO:0000256" key="6">
    <source>
        <dbReference type="ARBA" id="ARBA00022777"/>
    </source>
</evidence>
<dbReference type="PANTHER" id="PTHR43711">
    <property type="entry name" value="TWO-COMPONENT HISTIDINE KINASE"/>
    <property type="match status" value="1"/>
</dbReference>
<dbReference type="InterPro" id="IPR003660">
    <property type="entry name" value="HAMP_dom"/>
</dbReference>
<dbReference type="Gene3D" id="1.10.287.130">
    <property type="match status" value="1"/>
</dbReference>
<evidence type="ECO:0000256" key="7">
    <source>
        <dbReference type="ARBA" id="ARBA00023012"/>
    </source>
</evidence>
<dbReference type="CDD" id="cd06225">
    <property type="entry name" value="HAMP"/>
    <property type="match status" value="1"/>
</dbReference>
<keyword evidence="4" id="KW-0597">Phosphoprotein</keyword>
<dbReference type="InterPro" id="IPR003661">
    <property type="entry name" value="HisK_dim/P_dom"/>
</dbReference>
<evidence type="ECO:0000256" key="5">
    <source>
        <dbReference type="ARBA" id="ARBA00022679"/>
    </source>
</evidence>
<evidence type="ECO:0000259" key="10">
    <source>
        <dbReference type="PROSITE" id="PS50885"/>
    </source>
</evidence>
<dbReference type="SUPFAM" id="SSF47384">
    <property type="entry name" value="Homodimeric domain of signal transducing histidine kinase"/>
    <property type="match status" value="1"/>
</dbReference>
<accession>A0ABU8IJN9</accession>
<dbReference type="SUPFAM" id="SSF55874">
    <property type="entry name" value="ATPase domain of HSP90 chaperone/DNA topoisomerase II/histidine kinase"/>
    <property type="match status" value="1"/>
</dbReference>
<keyword evidence="8" id="KW-1133">Transmembrane helix</keyword>
<dbReference type="EMBL" id="JACFYJ010000001">
    <property type="protein sequence ID" value="MEI5995815.1"/>
    <property type="molecule type" value="Genomic_DNA"/>
</dbReference>
<name>A0ABU8IJN9_9BURK</name>
<keyword evidence="8" id="KW-0812">Transmembrane</keyword>
<evidence type="ECO:0000259" key="9">
    <source>
        <dbReference type="PROSITE" id="PS50109"/>
    </source>
</evidence>
<dbReference type="Pfam" id="PF00672">
    <property type="entry name" value="HAMP"/>
    <property type="match status" value="1"/>
</dbReference>
<evidence type="ECO:0000256" key="8">
    <source>
        <dbReference type="SAM" id="Phobius"/>
    </source>
</evidence>
<feature type="domain" description="HAMP" evidence="10">
    <location>
        <begin position="69"/>
        <end position="125"/>
    </location>
</feature>
<keyword evidence="6" id="KW-0418">Kinase</keyword>
<dbReference type="InterPro" id="IPR036097">
    <property type="entry name" value="HisK_dim/P_sf"/>
</dbReference>
<sequence length="358" mass="39984">MRPKSDLHLFATLYGRLALWLMAVFVAIGAIMIVASQRMFETQRLFELMTNLVVGTVAFSLLTALVVFRFLTLRLRKLASAIEAFRASGFANPIRVETTGGNDDEIGHLISAFQEMSERIAMQLSQLEQVDRQRRELLANVSHDLRTPLASMQGYLEMVLIRDDGLSQDDRYRYLQIAVKHCERLARLVRDLFDLTKLEANEVRPQVESFPISELAQDVVQKFALSAQKRDLRLSASVCADCPPVCADIGMMERVLENLIENAMRYTPAGGEISVGVHRAGDRVELRVSDTGQGIHHDDIGNVFDRYYRADRSESSDAGNAGLGLAISRRIIELHGGRIRVESTPGLGTTFTVELTMA</sequence>
<dbReference type="InterPro" id="IPR003594">
    <property type="entry name" value="HATPase_dom"/>
</dbReference>
<dbReference type="InterPro" id="IPR005467">
    <property type="entry name" value="His_kinase_dom"/>
</dbReference>
<dbReference type="InterPro" id="IPR050736">
    <property type="entry name" value="Sensor_HK_Regulatory"/>
</dbReference>
<dbReference type="Pfam" id="PF02518">
    <property type="entry name" value="HATPase_c"/>
    <property type="match status" value="1"/>
</dbReference>
<dbReference type="EC" id="2.7.13.3" evidence="3"/>
<dbReference type="PROSITE" id="PS50885">
    <property type="entry name" value="HAMP"/>
    <property type="match status" value="1"/>
</dbReference>
<comment type="caution">
    <text evidence="11">The sequence shown here is derived from an EMBL/GenBank/DDBJ whole genome shotgun (WGS) entry which is preliminary data.</text>
</comment>
<evidence type="ECO:0000256" key="1">
    <source>
        <dbReference type="ARBA" id="ARBA00000085"/>
    </source>
</evidence>
<dbReference type="PANTHER" id="PTHR43711:SF1">
    <property type="entry name" value="HISTIDINE KINASE 1"/>
    <property type="match status" value="1"/>
</dbReference>
<dbReference type="InterPro" id="IPR004358">
    <property type="entry name" value="Sig_transdc_His_kin-like_C"/>
</dbReference>
<keyword evidence="12" id="KW-1185">Reference proteome</keyword>
<dbReference type="SMART" id="SM00388">
    <property type="entry name" value="HisKA"/>
    <property type="match status" value="1"/>
</dbReference>
<dbReference type="SMART" id="SM00304">
    <property type="entry name" value="HAMP"/>
    <property type="match status" value="1"/>
</dbReference>
<dbReference type="InterPro" id="IPR036890">
    <property type="entry name" value="HATPase_C_sf"/>
</dbReference>
<keyword evidence="7" id="KW-0902">Two-component regulatory system</keyword>
<dbReference type="PROSITE" id="PS50109">
    <property type="entry name" value="HIS_KIN"/>
    <property type="match status" value="1"/>
</dbReference>
<dbReference type="Gene3D" id="6.10.340.10">
    <property type="match status" value="1"/>
</dbReference>
<dbReference type="Proteomes" id="UP001386437">
    <property type="component" value="Unassembled WGS sequence"/>
</dbReference>
<evidence type="ECO:0000256" key="3">
    <source>
        <dbReference type="ARBA" id="ARBA00012438"/>
    </source>
</evidence>
<dbReference type="CDD" id="cd00082">
    <property type="entry name" value="HisKA"/>
    <property type="match status" value="1"/>
</dbReference>
<evidence type="ECO:0000313" key="12">
    <source>
        <dbReference type="Proteomes" id="UP001386437"/>
    </source>
</evidence>